<dbReference type="SUPFAM" id="SSF56219">
    <property type="entry name" value="DNase I-like"/>
    <property type="match status" value="1"/>
</dbReference>
<evidence type="ECO:0000313" key="3">
    <source>
        <dbReference type="EMBL" id="PZX55927.1"/>
    </source>
</evidence>
<accession>A0A2W7RK22</accession>
<proteinExistence type="predicted"/>
<keyword evidence="1" id="KW-0472">Membrane</keyword>
<dbReference type="RefSeq" id="WP_205635732.1">
    <property type="nucleotide sequence ID" value="NZ_MSSV01000009.1"/>
</dbReference>
<keyword evidence="3" id="KW-0269">Exonuclease</keyword>
<dbReference type="Proteomes" id="UP000249115">
    <property type="component" value="Unassembled WGS sequence"/>
</dbReference>
<gene>
    <name evidence="3" type="ORF">LV84_02289</name>
</gene>
<protein>
    <submittedName>
        <fullName evidence="3">Endonuclease/Exonuclease/phosphatase family protein</fullName>
    </submittedName>
</protein>
<organism evidence="3 4">
    <name type="scientific">Algoriphagus ratkowskyi</name>
    <dbReference type="NCBI Taxonomy" id="57028"/>
    <lineage>
        <taxon>Bacteria</taxon>
        <taxon>Pseudomonadati</taxon>
        <taxon>Bacteroidota</taxon>
        <taxon>Cytophagia</taxon>
        <taxon>Cytophagales</taxon>
        <taxon>Cyclobacteriaceae</taxon>
        <taxon>Algoriphagus</taxon>
    </lineage>
</organism>
<dbReference type="Gene3D" id="3.60.10.10">
    <property type="entry name" value="Endonuclease/exonuclease/phosphatase"/>
    <property type="match status" value="1"/>
</dbReference>
<comment type="caution">
    <text evidence="3">The sequence shown here is derived from an EMBL/GenBank/DDBJ whole genome shotgun (WGS) entry which is preliminary data.</text>
</comment>
<dbReference type="AlphaFoldDB" id="A0A2W7RK22"/>
<keyword evidence="1" id="KW-1133">Transmembrane helix</keyword>
<feature type="transmembrane region" description="Helical" evidence="1">
    <location>
        <begin position="6"/>
        <end position="25"/>
    </location>
</feature>
<feature type="transmembrane region" description="Helical" evidence="1">
    <location>
        <begin position="37"/>
        <end position="57"/>
    </location>
</feature>
<dbReference type="InterPro" id="IPR036691">
    <property type="entry name" value="Endo/exonu/phosph_ase_sf"/>
</dbReference>
<keyword evidence="3" id="KW-0255">Endonuclease</keyword>
<dbReference type="GO" id="GO:0004527">
    <property type="term" value="F:exonuclease activity"/>
    <property type="evidence" value="ECO:0007669"/>
    <property type="project" value="UniProtKB-KW"/>
</dbReference>
<evidence type="ECO:0000313" key="4">
    <source>
        <dbReference type="Proteomes" id="UP000249115"/>
    </source>
</evidence>
<dbReference type="InterPro" id="IPR005135">
    <property type="entry name" value="Endo/exonuclease/phosphatase"/>
</dbReference>
<dbReference type="GO" id="GO:0004519">
    <property type="term" value="F:endonuclease activity"/>
    <property type="evidence" value="ECO:0007669"/>
    <property type="project" value="UniProtKB-KW"/>
</dbReference>
<evidence type="ECO:0000259" key="2">
    <source>
        <dbReference type="Pfam" id="PF03372"/>
    </source>
</evidence>
<reference evidence="3 4" key="1">
    <citation type="submission" date="2018-06" db="EMBL/GenBank/DDBJ databases">
        <title>Genomic Encyclopedia of Archaeal and Bacterial Type Strains, Phase II (KMG-II): from individual species to whole genera.</title>
        <authorList>
            <person name="Goeker M."/>
        </authorList>
    </citation>
    <scope>NUCLEOTIDE SEQUENCE [LARGE SCALE GENOMIC DNA]</scope>
    <source>
        <strain evidence="3 4">DSM 22686</strain>
    </source>
</reference>
<dbReference type="Pfam" id="PF03372">
    <property type="entry name" value="Exo_endo_phos"/>
    <property type="match status" value="1"/>
</dbReference>
<sequence>MRKFIHILIIVISSILTLCAILSLFRDTEIRYLKMLDFPRIQFFIITLLSLISLWVMTKKWNWYNLLLVSGLVFGLVIHGKFLIHYTSLVAVDVPWAEKNISFKDQLSLLLTNVKMENREAQLLIELVNRKKPDLILAMETDEWWDEQLKVLEKEYPFSKHTINDVAYGMILFSKFPLEDVEVEYLNNENVPSFDHYLTHQRQKTDASFYPSGTANIF</sequence>
<keyword evidence="3" id="KW-0540">Nuclease</keyword>
<keyword evidence="1" id="KW-0812">Transmembrane</keyword>
<name>A0A2W7RK22_9BACT</name>
<evidence type="ECO:0000256" key="1">
    <source>
        <dbReference type="SAM" id="Phobius"/>
    </source>
</evidence>
<feature type="domain" description="Endonuclease/exonuclease/phosphatase" evidence="2">
    <location>
        <begin position="113"/>
        <end position="193"/>
    </location>
</feature>
<dbReference type="EMBL" id="QKZU01000008">
    <property type="protein sequence ID" value="PZX55927.1"/>
    <property type="molecule type" value="Genomic_DNA"/>
</dbReference>
<keyword evidence="3" id="KW-0378">Hydrolase</keyword>
<feature type="transmembrane region" description="Helical" evidence="1">
    <location>
        <begin position="63"/>
        <end position="84"/>
    </location>
</feature>